<dbReference type="GO" id="GO:0005765">
    <property type="term" value="C:lysosomal membrane"/>
    <property type="evidence" value="ECO:0007669"/>
    <property type="project" value="UniProtKB-SubCell"/>
</dbReference>
<evidence type="ECO:0000256" key="1">
    <source>
        <dbReference type="ARBA" id="ARBA00004656"/>
    </source>
</evidence>
<proteinExistence type="inferred from homology"/>
<dbReference type="PANTHER" id="PTHR21146">
    <property type="entry name" value="MEF2B PROTEIN"/>
    <property type="match status" value="1"/>
</dbReference>
<keyword evidence="4" id="KW-0458">Lysosome</keyword>
<accession>A0AAD8GL69</accession>
<name>A0AAD8GL69_9APIA</name>
<dbReference type="Proteomes" id="UP001237642">
    <property type="component" value="Unassembled WGS sequence"/>
</dbReference>
<evidence type="ECO:0000256" key="2">
    <source>
        <dbReference type="ARBA" id="ARBA00010463"/>
    </source>
</evidence>
<evidence type="ECO:0000256" key="4">
    <source>
        <dbReference type="ARBA" id="ARBA00023228"/>
    </source>
</evidence>
<comment type="caution">
    <text evidence="5">The sequence shown here is derived from an EMBL/GenBank/DDBJ whole genome shotgun (WGS) entry which is preliminary data.</text>
</comment>
<dbReference type="AlphaFoldDB" id="A0AAD8GL69"/>
<comment type="subcellular location">
    <subcellularLocation>
        <location evidence="1">Lysosome membrane</location>
    </subcellularLocation>
</comment>
<keyword evidence="7" id="KW-1185">Reference proteome</keyword>
<keyword evidence="3" id="KW-0472">Membrane</keyword>
<reference evidence="5" key="1">
    <citation type="submission" date="2023-02" db="EMBL/GenBank/DDBJ databases">
        <title>Genome of toxic invasive species Heracleum sosnowskyi carries increased number of genes despite the absence of recent whole-genome duplications.</title>
        <authorList>
            <person name="Schelkunov M."/>
            <person name="Shtratnikova V."/>
            <person name="Makarenko M."/>
            <person name="Klepikova A."/>
            <person name="Omelchenko D."/>
            <person name="Novikova G."/>
            <person name="Obukhova E."/>
            <person name="Bogdanov V."/>
            <person name="Penin A."/>
            <person name="Logacheva M."/>
        </authorList>
    </citation>
    <scope>NUCLEOTIDE SEQUENCE</scope>
    <source>
        <strain evidence="5">Hsosn_3</strain>
        <tissue evidence="5">Leaf</tissue>
    </source>
</reference>
<dbReference type="EMBL" id="JAUIZM010000379">
    <property type="protein sequence ID" value="KAK1347082.1"/>
    <property type="molecule type" value="Genomic_DNA"/>
</dbReference>
<evidence type="ECO:0000313" key="5">
    <source>
        <dbReference type="EMBL" id="KAK1347082.1"/>
    </source>
</evidence>
<evidence type="ECO:0000313" key="7">
    <source>
        <dbReference type="Proteomes" id="UP001237642"/>
    </source>
</evidence>
<dbReference type="PANTHER" id="PTHR21146:SF0">
    <property type="entry name" value="BLOC-1-RELATED COMPLEX SUBUNIT 8"/>
    <property type="match status" value="1"/>
</dbReference>
<dbReference type="EMBL" id="JAUIZM010000002">
    <property type="protein sequence ID" value="KAK1396459.1"/>
    <property type="molecule type" value="Genomic_DNA"/>
</dbReference>
<dbReference type="InterPro" id="IPR019320">
    <property type="entry name" value="BORCS8"/>
</dbReference>
<sequence length="221" mass="24513">MEDISTVDGFVEITECVAEMLKYLANEPSVGLFYVQQHTQNSVPNLVNLRNSVEDKSREMTLHTEDSGESIVMLSSMKECGSPIVDDMISDIKNSLTIMSSKQPKRGLINNPRSLFQMGRSSSWGPAAWGRNEAPLEPEAESSSSYISTVFKSAKERAASLKWVQSDSDGSVHQKDEYLPSVLDTTLQFTVPSTSSAMPNIKVEEPMLSTLMSLRRKEKPN</sequence>
<dbReference type="Pfam" id="PF10167">
    <property type="entry name" value="BORCS8"/>
    <property type="match status" value="1"/>
</dbReference>
<gene>
    <name evidence="6" type="ORF">POM88_006322</name>
    <name evidence="5" type="ORF">POM88_055104</name>
</gene>
<reference evidence="5" key="2">
    <citation type="submission" date="2023-05" db="EMBL/GenBank/DDBJ databases">
        <authorList>
            <person name="Schelkunov M.I."/>
        </authorList>
    </citation>
    <scope>NUCLEOTIDE SEQUENCE</scope>
    <source>
        <strain evidence="5">Hsosn_3</strain>
        <tissue evidence="5">Leaf</tissue>
    </source>
</reference>
<comment type="similarity">
    <text evidence="2">Belongs to the BORCS8 family.</text>
</comment>
<organism evidence="5 7">
    <name type="scientific">Heracleum sosnowskyi</name>
    <dbReference type="NCBI Taxonomy" id="360622"/>
    <lineage>
        <taxon>Eukaryota</taxon>
        <taxon>Viridiplantae</taxon>
        <taxon>Streptophyta</taxon>
        <taxon>Embryophyta</taxon>
        <taxon>Tracheophyta</taxon>
        <taxon>Spermatophyta</taxon>
        <taxon>Magnoliopsida</taxon>
        <taxon>eudicotyledons</taxon>
        <taxon>Gunneridae</taxon>
        <taxon>Pentapetalae</taxon>
        <taxon>asterids</taxon>
        <taxon>campanulids</taxon>
        <taxon>Apiales</taxon>
        <taxon>Apiaceae</taxon>
        <taxon>Apioideae</taxon>
        <taxon>apioid superclade</taxon>
        <taxon>Tordylieae</taxon>
        <taxon>Tordyliinae</taxon>
        <taxon>Heracleum</taxon>
    </lineage>
</organism>
<protein>
    <submittedName>
        <fullName evidence="5">BLOC-1-related complex subunit like</fullName>
    </submittedName>
</protein>
<evidence type="ECO:0000256" key="3">
    <source>
        <dbReference type="ARBA" id="ARBA00023136"/>
    </source>
</evidence>
<evidence type="ECO:0000313" key="6">
    <source>
        <dbReference type="EMBL" id="KAK1396459.1"/>
    </source>
</evidence>